<dbReference type="EMBL" id="JAAVUP010000001">
    <property type="protein sequence ID" value="NKE15467.1"/>
    <property type="molecule type" value="Genomic_DNA"/>
</dbReference>
<comment type="caution">
    <text evidence="4">The sequence shown here is derived from an EMBL/GenBank/DDBJ whole genome shotgun (WGS) entry which is preliminary data.</text>
</comment>
<gene>
    <name evidence="4" type="ORF">GWK15_00790</name>
</gene>
<dbReference type="Proteomes" id="UP000746741">
    <property type="component" value="Unassembled WGS sequence"/>
</dbReference>
<name>A0ABX1ECV5_9PROT</name>
<dbReference type="InterPro" id="IPR036680">
    <property type="entry name" value="SPOR-like_sf"/>
</dbReference>
<evidence type="ECO:0000313" key="4">
    <source>
        <dbReference type="EMBL" id="NKE15467.1"/>
    </source>
</evidence>
<sequence length="269" mass="27607">MTDVQMPSYRVRPADGGPPWRMLAIGGGLAAVLAVGAAIAWGISRSGGSRSVPLIEADPRPFKVRPDDPGGLRVPNQDELIFERNRGGAPSAGARLAPEPEGPRLDALRAQVAQPTQQAAAPSAPAAPAAAPATPAAPRQAANGAPAAPAGQRQAPATTAAPPASAPAAQAPAATPAAAPARPAPAPNGTIRVQLGALTSEEAARAEWDRLARRHADLLGAFRPQVVRFEREGQPTLYRLRTGGFADVAAAQSFCEQARAKQMPCTIIR</sequence>
<evidence type="ECO:0000259" key="3">
    <source>
        <dbReference type="PROSITE" id="PS51724"/>
    </source>
</evidence>
<feature type="region of interest" description="Disordered" evidence="1">
    <location>
        <begin position="111"/>
        <end position="189"/>
    </location>
</feature>
<protein>
    <submittedName>
        <fullName evidence="4">SPOR domain-containing protein</fullName>
    </submittedName>
</protein>
<keyword evidence="5" id="KW-1185">Reference proteome</keyword>
<dbReference type="SUPFAM" id="SSF110997">
    <property type="entry name" value="Sporulation related repeat"/>
    <property type="match status" value="1"/>
</dbReference>
<dbReference type="PROSITE" id="PS51724">
    <property type="entry name" value="SPOR"/>
    <property type="match status" value="1"/>
</dbReference>
<evidence type="ECO:0000256" key="2">
    <source>
        <dbReference type="SAM" id="Phobius"/>
    </source>
</evidence>
<proteinExistence type="predicted"/>
<reference evidence="4 5" key="1">
    <citation type="submission" date="2020-02" db="EMBL/GenBank/DDBJ databases">
        <authorList>
            <person name="Sun Q."/>
            <person name="Inoue M."/>
        </authorList>
    </citation>
    <scope>NUCLEOTIDE SEQUENCE [LARGE SCALE GENOMIC DNA]</scope>
    <source>
        <strain evidence="4 5">KCTC 22478</strain>
    </source>
</reference>
<keyword evidence="2" id="KW-1133">Transmembrane helix</keyword>
<feature type="domain" description="SPOR" evidence="3">
    <location>
        <begin position="185"/>
        <end position="269"/>
    </location>
</feature>
<dbReference type="InterPro" id="IPR007730">
    <property type="entry name" value="SPOR-like_dom"/>
</dbReference>
<dbReference type="RefSeq" id="WP_168038112.1">
    <property type="nucleotide sequence ID" value="NZ_JAAVUP010000001.1"/>
</dbReference>
<keyword evidence="2" id="KW-0472">Membrane</keyword>
<feature type="transmembrane region" description="Helical" evidence="2">
    <location>
        <begin position="20"/>
        <end position="43"/>
    </location>
</feature>
<evidence type="ECO:0000256" key="1">
    <source>
        <dbReference type="SAM" id="MobiDB-lite"/>
    </source>
</evidence>
<evidence type="ECO:0000313" key="5">
    <source>
        <dbReference type="Proteomes" id="UP000746741"/>
    </source>
</evidence>
<accession>A0ABX1ECV5</accession>
<dbReference type="Gene3D" id="3.30.70.1070">
    <property type="entry name" value="Sporulation related repeat"/>
    <property type="match status" value="1"/>
</dbReference>
<dbReference type="Pfam" id="PF05036">
    <property type="entry name" value="SPOR"/>
    <property type="match status" value="1"/>
</dbReference>
<feature type="compositionally biased region" description="Low complexity" evidence="1">
    <location>
        <begin position="113"/>
        <end position="181"/>
    </location>
</feature>
<keyword evidence="2" id="KW-0812">Transmembrane</keyword>
<organism evidence="4 5">
    <name type="scientific">Neoroseomonas oryzicola</name>
    <dbReference type="NCBI Taxonomy" id="535904"/>
    <lineage>
        <taxon>Bacteria</taxon>
        <taxon>Pseudomonadati</taxon>
        <taxon>Pseudomonadota</taxon>
        <taxon>Alphaproteobacteria</taxon>
        <taxon>Acetobacterales</taxon>
        <taxon>Acetobacteraceae</taxon>
        <taxon>Neoroseomonas</taxon>
    </lineage>
</organism>